<dbReference type="AlphaFoldDB" id="A0A438HYU9"/>
<keyword evidence="1" id="KW-0677">Repeat</keyword>
<dbReference type="FunFam" id="1.25.40.10:FF:000646">
    <property type="entry name" value="Pentatricopeptide repeat-containing protein, chloroplastic"/>
    <property type="match status" value="1"/>
</dbReference>
<dbReference type="InterPro" id="IPR046960">
    <property type="entry name" value="PPR_At4g14850-like_plant"/>
</dbReference>
<gene>
    <name evidence="3" type="primary">PCMP-E94_1</name>
    <name evidence="3" type="ORF">CK203_036388</name>
</gene>
<evidence type="ECO:0000313" key="4">
    <source>
        <dbReference type="Proteomes" id="UP000288805"/>
    </source>
</evidence>
<organism evidence="3 4">
    <name type="scientific">Vitis vinifera</name>
    <name type="common">Grape</name>
    <dbReference type="NCBI Taxonomy" id="29760"/>
    <lineage>
        <taxon>Eukaryota</taxon>
        <taxon>Viridiplantae</taxon>
        <taxon>Streptophyta</taxon>
        <taxon>Embryophyta</taxon>
        <taxon>Tracheophyta</taxon>
        <taxon>Spermatophyta</taxon>
        <taxon>Magnoliopsida</taxon>
        <taxon>eudicotyledons</taxon>
        <taxon>Gunneridae</taxon>
        <taxon>Pentapetalae</taxon>
        <taxon>rosids</taxon>
        <taxon>Vitales</taxon>
        <taxon>Vitaceae</taxon>
        <taxon>Viteae</taxon>
        <taxon>Vitis</taxon>
    </lineage>
</organism>
<dbReference type="PROSITE" id="PS51375">
    <property type="entry name" value="PPR"/>
    <property type="match status" value="4"/>
</dbReference>
<feature type="repeat" description="PPR" evidence="2">
    <location>
        <begin position="95"/>
        <end position="129"/>
    </location>
</feature>
<dbReference type="EMBL" id="QGNW01000162">
    <property type="protein sequence ID" value="RVW89644.1"/>
    <property type="molecule type" value="Genomic_DNA"/>
</dbReference>
<dbReference type="InterPro" id="IPR011990">
    <property type="entry name" value="TPR-like_helical_dom_sf"/>
</dbReference>
<feature type="repeat" description="PPR" evidence="2">
    <location>
        <begin position="297"/>
        <end position="332"/>
    </location>
</feature>
<dbReference type="GO" id="GO:0003723">
    <property type="term" value="F:RNA binding"/>
    <property type="evidence" value="ECO:0007669"/>
    <property type="project" value="InterPro"/>
</dbReference>
<dbReference type="Gene3D" id="1.25.40.10">
    <property type="entry name" value="Tetratricopeptide repeat domain"/>
    <property type="match status" value="4"/>
</dbReference>
<dbReference type="FunFam" id="1.25.40.10:FF:003120">
    <property type="entry name" value="Os04g0488200 protein"/>
    <property type="match status" value="1"/>
</dbReference>
<name>A0A438HYU9_VITVI</name>
<dbReference type="InterPro" id="IPR046848">
    <property type="entry name" value="E_motif"/>
</dbReference>
<protein>
    <submittedName>
        <fullName evidence="3">Pentatricopeptide repeat-containing protein</fullName>
    </submittedName>
</protein>
<dbReference type="Pfam" id="PF20431">
    <property type="entry name" value="E_motif"/>
    <property type="match status" value="1"/>
</dbReference>
<feature type="repeat" description="PPR" evidence="2">
    <location>
        <begin position="196"/>
        <end position="230"/>
    </location>
</feature>
<dbReference type="InterPro" id="IPR002885">
    <property type="entry name" value="PPR_rpt"/>
</dbReference>
<dbReference type="Pfam" id="PF13041">
    <property type="entry name" value="PPR_2"/>
    <property type="match status" value="2"/>
</dbReference>
<reference evidence="3 4" key="1">
    <citation type="journal article" date="2018" name="PLoS Genet.">
        <title>Population sequencing reveals clonal diversity and ancestral inbreeding in the grapevine cultivar Chardonnay.</title>
        <authorList>
            <person name="Roach M.J."/>
            <person name="Johnson D.L."/>
            <person name="Bohlmann J."/>
            <person name="van Vuuren H.J."/>
            <person name="Jones S.J."/>
            <person name="Pretorius I.S."/>
            <person name="Schmidt S.A."/>
            <person name="Borneman A.R."/>
        </authorList>
    </citation>
    <scope>NUCLEOTIDE SEQUENCE [LARGE SCALE GENOMIC DNA]</scope>
    <source>
        <strain evidence="4">cv. Chardonnay</strain>
        <tissue evidence="3">Leaf</tissue>
    </source>
</reference>
<sequence>MFSKIQSACNLGRLAEALKLLSSNPTRLDPSLYLKILQLCIDKKAKKQGHLIHTHLITNGFGSDLHLNTKLIIFYVKVGDVIAARNVFDGMPERSVVSWTAMVSGYSQNGRFEKAFVLFSDMRHCGVKANQFTYGSALRACTSLRCLDMGIQVQGCIQKGRFVENLFVKSALVDFHSKCGKMEDASYLFGTMMERDVVSWNAMIGGYAVQGFADDSFCMFRSMLRGGLVPDCYTLGSVLRASAEGGGLIIANQIHGIITQLGYGSYDIVTGLLINAYAKNGSLRSAKDLRKGMLKKDLFSSTALITGYAHEGIYSVDALDLFKEMNQMNIGMDDVILCSMLNICANLASFALGTQIHAFALKYQPSYDVAMGNALIDMYAKSGEIEDAKRAFDEMEEKNVISWTSLISGYAKHGHTGLTAEGCECFNNMVNKYNISPELSIILACIYGYMSLGKEAASNLFNMQPENSVNYVVLASIYSAAGLWDDAWKIRKLMEERSTKKNAGYSFFQATKKSIPLLQAS</sequence>
<dbReference type="Proteomes" id="UP000288805">
    <property type="component" value="Unassembled WGS sequence"/>
</dbReference>
<accession>A0A438HYU9</accession>
<proteinExistence type="predicted"/>
<evidence type="ECO:0000256" key="2">
    <source>
        <dbReference type="PROSITE-ProRule" id="PRU00708"/>
    </source>
</evidence>
<dbReference type="NCBIfam" id="TIGR00756">
    <property type="entry name" value="PPR"/>
    <property type="match status" value="3"/>
</dbReference>
<comment type="caution">
    <text evidence="3">The sequence shown here is derived from an EMBL/GenBank/DDBJ whole genome shotgun (WGS) entry which is preliminary data.</text>
</comment>
<dbReference type="Pfam" id="PF01535">
    <property type="entry name" value="PPR"/>
    <property type="match status" value="3"/>
</dbReference>
<evidence type="ECO:0000313" key="3">
    <source>
        <dbReference type="EMBL" id="RVW89644.1"/>
    </source>
</evidence>
<dbReference type="PANTHER" id="PTHR24015">
    <property type="entry name" value="OS07G0578800 PROTEIN-RELATED"/>
    <property type="match status" value="1"/>
</dbReference>
<feature type="repeat" description="PPR" evidence="2">
    <location>
        <begin position="368"/>
        <end position="402"/>
    </location>
</feature>
<dbReference type="GO" id="GO:0009451">
    <property type="term" value="P:RNA modification"/>
    <property type="evidence" value="ECO:0007669"/>
    <property type="project" value="InterPro"/>
</dbReference>
<evidence type="ECO:0000256" key="1">
    <source>
        <dbReference type="ARBA" id="ARBA00022737"/>
    </source>
</evidence>